<name>A0A7S3NGK5_9STRA</name>
<dbReference type="EMBL" id="HBIJ01000585">
    <property type="protein sequence ID" value="CAE0359716.1"/>
    <property type="molecule type" value="Transcribed_RNA"/>
</dbReference>
<feature type="region of interest" description="Disordered" evidence="2">
    <location>
        <begin position="180"/>
        <end position="273"/>
    </location>
</feature>
<protein>
    <recommendedName>
        <fullName evidence="3">PH domain-containing protein</fullName>
    </recommendedName>
</protein>
<feature type="compositionally biased region" description="Low complexity" evidence="2">
    <location>
        <begin position="571"/>
        <end position="580"/>
    </location>
</feature>
<feature type="compositionally biased region" description="Polar residues" evidence="2">
    <location>
        <begin position="558"/>
        <end position="570"/>
    </location>
</feature>
<dbReference type="PROSITE" id="PS50003">
    <property type="entry name" value="PH_DOMAIN"/>
    <property type="match status" value="1"/>
</dbReference>
<evidence type="ECO:0000256" key="2">
    <source>
        <dbReference type="SAM" id="MobiDB-lite"/>
    </source>
</evidence>
<organism evidence="4">
    <name type="scientific">Aureoumbra lagunensis</name>
    <dbReference type="NCBI Taxonomy" id="44058"/>
    <lineage>
        <taxon>Eukaryota</taxon>
        <taxon>Sar</taxon>
        <taxon>Stramenopiles</taxon>
        <taxon>Ochrophyta</taxon>
        <taxon>Pelagophyceae</taxon>
        <taxon>Pelagomonadales</taxon>
        <taxon>Aureoumbra</taxon>
    </lineage>
</organism>
<evidence type="ECO:0000259" key="3">
    <source>
        <dbReference type="PROSITE" id="PS50003"/>
    </source>
</evidence>
<sequence>MIIEKNEDSEVSKDGKMRLDEDSAWEGNVTPLPQVERSRMLLWSSKLNRCGGVLKRHHGGGASPSSYWRKRFFWIETPSNESENYVLCYSGSNRGRLELQGARVTSSNHSCDFIIRARGGEELRLRARTDVERAAWVSTLRHVIDVAHQRRVFAKKGDAYVNKLSNEDVSNDQEYSSITPLRIKSDDHQDNSPLSTSSRGGKSSFYSPERSDGTPISDQGDYFSILPSRQTSCDENQSEHTNRPEKQQVEESIQDVIKQPPRPSTPTKPKKNAFSMHSHYDQQHRLLSKLQEERRPIPIPNTLNRRHASLHHERVHRKHQARRRHDIAHPPPARHQHHHSHSNATHHQGIHTNLKSAGALVSRSNQEKQIRQDNQDLPKNIDTATVCNPPHTTNSIAQGTKEATETQSILCVGSAEDHKKLVKYSKKKRRIHDNLERRVKTLNQEIHRIGKAVFLVTWKEAEVSRIIANNGDMDSQRHLASKLRNRVQKIVKTAAELQASSVHQANLIPEDRWFVATVHIRSLDLQNLISQQNSNSLSLAFLILNGNVHIPPAFKAQNQQSPTFSTQLQGLETSSTSSLSSDDENATSKQDDQ</sequence>
<dbReference type="AlphaFoldDB" id="A0A7S3NGK5"/>
<keyword evidence="1" id="KW-0175">Coiled coil</keyword>
<dbReference type="InterPro" id="IPR011993">
    <property type="entry name" value="PH-like_dom_sf"/>
</dbReference>
<feature type="region of interest" description="Disordered" evidence="2">
    <location>
        <begin position="558"/>
        <end position="593"/>
    </location>
</feature>
<accession>A0A7S3NGK5</accession>
<dbReference type="InterPro" id="IPR001849">
    <property type="entry name" value="PH_domain"/>
</dbReference>
<evidence type="ECO:0000256" key="1">
    <source>
        <dbReference type="SAM" id="Coils"/>
    </source>
</evidence>
<dbReference type="Gene3D" id="2.30.29.30">
    <property type="entry name" value="Pleckstrin-homology domain (PH domain)/Phosphotyrosine-binding domain (PTB)"/>
    <property type="match status" value="1"/>
</dbReference>
<feature type="domain" description="PH" evidence="3">
    <location>
        <begin position="46"/>
        <end position="145"/>
    </location>
</feature>
<feature type="compositionally biased region" description="Basic residues" evidence="2">
    <location>
        <begin position="304"/>
        <end position="341"/>
    </location>
</feature>
<gene>
    <name evidence="4" type="ORF">ALAG00032_LOCUS445</name>
</gene>
<feature type="compositionally biased region" description="Basic and acidic residues" evidence="2">
    <location>
        <begin position="365"/>
        <end position="376"/>
    </location>
</feature>
<proteinExistence type="predicted"/>
<dbReference type="SUPFAM" id="SSF50729">
    <property type="entry name" value="PH domain-like"/>
    <property type="match status" value="1"/>
</dbReference>
<feature type="compositionally biased region" description="Polar residues" evidence="2">
    <location>
        <begin position="191"/>
        <end position="206"/>
    </location>
</feature>
<reference evidence="4" key="1">
    <citation type="submission" date="2021-01" db="EMBL/GenBank/DDBJ databases">
        <authorList>
            <person name="Corre E."/>
            <person name="Pelletier E."/>
            <person name="Niang G."/>
            <person name="Scheremetjew M."/>
            <person name="Finn R."/>
            <person name="Kale V."/>
            <person name="Holt S."/>
            <person name="Cochrane G."/>
            <person name="Meng A."/>
            <person name="Brown T."/>
            <person name="Cohen L."/>
        </authorList>
    </citation>
    <scope>NUCLEOTIDE SEQUENCE</scope>
    <source>
        <strain evidence="4">CCMP1510</strain>
    </source>
</reference>
<feature type="region of interest" description="Disordered" evidence="2">
    <location>
        <begin position="294"/>
        <end position="380"/>
    </location>
</feature>
<evidence type="ECO:0000313" key="4">
    <source>
        <dbReference type="EMBL" id="CAE0359716.1"/>
    </source>
</evidence>
<feature type="coiled-coil region" evidence="1">
    <location>
        <begin position="425"/>
        <end position="452"/>
    </location>
</feature>
<feature type="compositionally biased region" description="Basic and acidic residues" evidence="2">
    <location>
        <begin position="237"/>
        <end position="249"/>
    </location>
</feature>